<comment type="caution">
    <text evidence="1">The sequence shown here is derived from an EMBL/GenBank/DDBJ whole genome shotgun (WGS) entry which is preliminary data.</text>
</comment>
<organism evidence="1 2">
    <name type="scientific">Eretmocerus hayati</name>
    <dbReference type="NCBI Taxonomy" id="131215"/>
    <lineage>
        <taxon>Eukaryota</taxon>
        <taxon>Metazoa</taxon>
        <taxon>Ecdysozoa</taxon>
        <taxon>Arthropoda</taxon>
        <taxon>Hexapoda</taxon>
        <taxon>Insecta</taxon>
        <taxon>Pterygota</taxon>
        <taxon>Neoptera</taxon>
        <taxon>Endopterygota</taxon>
        <taxon>Hymenoptera</taxon>
        <taxon>Apocrita</taxon>
        <taxon>Proctotrupomorpha</taxon>
        <taxon>Chalcidoidea</taxon>
        <taxon>Aphelinidae</taxon>
        <taxon>Aphelininae</taxon>
        <taxon>Eretmocerus</taxon>
    </lineage>
</organism>
<keyword evidence="2" id="KW-1185">Reference proteome</keyword>
<reference evidence="1" key="1">
    <citation type="submission" date="2023-04" db="EMBL/GenBank/DDBJ databases">
        <title>A chromosome-level genome assembly of the parasitoid wasp Eretmocerus hayati.</title>
        <authorList>
            <person name="Zhong Y."/>
            <person name="Liu S."/>
            <person name="Liu Y."/>
        </authorList>
    </citation>
    <scope>NUCLEOTIDE SEQUENCE</scope>
    <source>
        <strain evidence="1">ZJU_SS_LIU_2023</strain>
    </source>
</reference>
<sequence>MLWLLALSLTSLAVVARHVAGGGSNPGVPRLRGVSPTKSSLYPPDRHFECLDGSLRVPFNFVNDEYCDCADGSDEPGTPACPNGTFFCQNTGHQAANIPSSWVNDGVCDCCDASDEYKSGAECVDNCHELGREALLEAQRTAELVKEGNKIRHEYIAKGKELREENAAKLAKLRADYEEAQLLKKEREVVKNTAEERETAALEKYKPAPPAEQPSDSEDGTSDYTPEEYFKLLDSDSSGTVTVAELQTRVTFDKDRNGEVSHEEAAFFLNNQEELTLQEFTDSAWANIKPKLMLEKGLFKPVEREQLETAEGEVEEVGQAAEEQEQPEPPKETKPEYDEETQALVDEAREAREKFHEAERAVSDLHNDIRETEERIERDYGPEDEFAPLDGQCFEFTDLEYVYSLCLYGKATQRSKSGGGDVDLGRWNSWIGDNGNKYSKAKFDRGLTCWNGPARSTIVTLKCGKEDKLLSVSEPNRCEYAMEFETPALCNPNVEDKLTSHDEL</sequence>
<evidence type="ECO:0000313" key="2">
    <source>
        <dbReference type="Proteomes" id="UP001239111"/>
    </source>
</evidence>
<name>A0ACC2N2L6_9HYME</name>
<accession>A0ACC2N2L6</accession>
<proteinExistence type="predicted"/>
<dbReference type="EMBL" id="CM056744">
    <property type="protein sequence ID" value="KAJ8665309.1"/>
    <property type="molecule type" value="Genomic_DNA"/>
</dbReference>
<gene>
    <name evidence="1" type="ORF">QAD02_006971</name>
</gene>
<evidence type="ECO:0000313" key="1">
    <source>
        <dbReference type="EMBL" id="KAJ8665309.1"/>
    </source>
</evidence>
<protein>
    <submittedName>
        <fullName evidence="1">Uncharacterized protein</fullName>
    </submittedName>
</protein>
<dbReference type="Proteomes" id="UP001239111">
    <property type="component" value="Chromosome 4"/>
</dbReference>